<organism evidence="2 3">
    <name type="scientific">Trametes pubescens</name>
    <name type="common">White-rot fungus</name>
    <dbReference type="NCBI Taxonomy" id="154538"/>
    <lineage>
        <taxon>Eukaryota</taxon>
        <taxon>Fungi</taxon>
        <taxon>Dikarya</taxon>
        <taxon>Basidiomycota</taxon>
        <taxon>Agaricomycotina</taxon>
        <taxon>Agaricomycetes</taxon>
        <taxon>Polyporales</taxon>
        <taxon>Polyporaceae</taxon>
        <taxon>Trametes</taxon>
    </lineage>
</organism>
<proteinExistence type="predicted"/>
<protein>
    <submittedName>
        <fullName evidence="2">Uncharacterized protein</fullName>
    </submittedName>
</protein>
<feature type="region of interest" description="Disordered" evidence="1">
    <location>
        <begin position="68"/>
        <end position="129"/>
    </location>
</feature>
<dbReference type="Proteomes" id="UP000184267">
    <property type="component" value="Unassembled WGS sequence"/>
</dbReference>
<name>A0A1M2VBV5_TRAPU</name>
<evidence type="ECO:0000256" key="1">
    <source>
        <dbReference type="SAM" id="MobiDB-lite"/>
    </source>
</evidence>
<feature type="compositionally biased region" description="Pro residues" evidence="1">
    <location>
        <begin position="8"/>
        <end position="19"/>
    </location>
</feature>
<sequence length="191" mass="21599">MIDDSHILPPPSTPPPRPPNRSEQPVGVQFATPKKRRPPRKDATIVSRPDAALRQRVLEEELRKLKEAHSHSYHLGPHEEETEDVEMVDLEPPSRSADDTEEHDSQPAQVVDDPPQDPSTVLPRRVQPDEDSQKLYGSWLALIPMLVPPYLQYMQDAQGRMGQPVFTQQKFSCPSGKCTVKESSILCLHFD</sequence>
<dbReference type="STRING" id="154538.A0A1M2VBV5"/>
<dbReference type="OrthoDB" id="2691413at2759"/>
<reference evidence="2 3" key="1">
    <citation type="submission" date="2016-10" db="EMBL/GenBank/DDBJ databases">
        <title>Genome sequence of the basidiomycete white-rot fungus Trametes pubescens.</title>
        <authorList>
            <person name="Makela M.R."/>
            <person name="Granchi Z."/>
            <person name="Peng M."/>
            <person name="De Vries R.P."/>
            <person name="Grigoriev I."/>
            <person name="Riley R."/>
            <person name="Hilden K."/>
        </authorList>
    </citation>
    <scope>NUCLEOTIDE SEQUENCE [LARGE SCALE GENOMIC DNA]</scope>
    <source>
        <strain evidence="2 3">FBCC735</strain>
    </source>
</reference>
<feature type="compositionally biased region" description="Acidic residues" evidence="1">
    <location>
        <begin position="80"/>
        <end position="89"/>
    </location>
</feature>
<gene>
    <name evidence="2" type="ORF">TRAPUB_4175</name>
</gene>
<evidence type="ECO:0000313" key="2">
    <source>
        <dbReference type="EMBL" id="OJT05110.1"/>
    </source>
</evidence>
<keyword evidence="3" id="KW-1185">Reference proteome</keyword>
<dbReference type="EMBL" id="MNAD01001491">
    <property type="protein sequence ID" value="OJT05110.1"/>
    <property type="molecule type" value="Genomic_DNA"/>
</dbReference>
<dbReference type="AlphaFoldDB" id="A0A1M2VBV5"/>
<feature type="region of interest" description="Disordered" evidence="1">
    <location>
        <begin position="1"/>
        <end position="53"/>
    </location>
</feature>
<evidence type="ECO:0000313" key="3">
    <source>
        <dbReference type="Proteomes" id="UP000184267"/>
    </source>
</evidence>
<accession>A0A1M2VBV5</accession>
<feature type="non-terminal residue" evidence="2">
    <location>
        <position position="191"/>
    </location>
</feature>
<comment type="caution">
    <text evidence="2">The sequence shown here is derived from an EMBL/GenBank/DDBJ whole genome shotgun (WGS) entry which is preliminary data.</text>
</comment>